<keyword evidence="6" id="KW-1185">Reference proteome</keyword>
<dbReference type="PANTHER" id="PTHR42973">
    <property type="entry name" value="BINDING OXIDOREDUCTASE, PUTATIVE (AFU_ORTHOLOGUE AFUA_1G17690)-RELATED"/>
    <property type="match status" value="1"/>
</dbReference>
<evidence type="ECO:0000313" key="6">
    <source>
        <dbReference type="Proteomes" id="UP001412239"/>
    </source>
</evidence>
<accession>A0A292Q712</accession>
<organism evidence="5 6">
    <name type="scientific">Tuber aestivum</name>
    <name type="common">summer truffle</name>
    <dbReference type="NCBI Taxonomy" id="59557"/>
    <lineage>
        <taxon>Eukaryota</taxon>
        <taxon>Fungi</taxon>
        <taxon>Dikarya</taxon>
        <taxon>Ascomycota</taxon>
        <taxon>Pezizomycotina</taxon>
        <taxon>Pezizomycetes</taxon>
        <taxon>Pezizales</taxon>
        <taxon>Tuberaceae</taxon>
        <taxon>Tuber</taxon>
    </lineage>
</organism>
<evidence type="ECO:0000313" key="5">
    <source>
        <dbReference type="EMBL" id="CUS15602.1"/>
    </source>
</evidence>
<dbReference type="Proteomes" id="UP001412239">
    <property type="component" value="Unassembled WGS sequence"/>
</dbReference>
<reference evidence="5" key="1">
    <citation type="submission" date="2015-10" db="EMBL/GenBank/DDBJ databases">
        <authorList>
            <person name="Regsiter A."/>
            <person name="william w."/>
        </authorList>
    </citation>
    <scope>NUCLEOTIDE SEQUENCE</scope>
    <source>
        <strain evidence="5">Montdore</strain>
    </source>
</reference>
<dbReference type="InterPro" id="IPR050416">
    <property type="entry name" value="FAD-linked_Oxidoreductase"/>
</dbReference>
<gene>
    <name evidence="5" type="ORF">GSTUAT00000305001</name>
</gene>
<dbReference type="PANTHER" id="PTHR42973:SF54">
    <property type="entry name" value="FAD-BINDING PCMH-TYPE DOMAIN-CONTAINING PROTEIN"/>
    <property type="match status" value="1"/>
</dbReference>
<dbReference type="InterPro" id="IPR036318">
    <property type="entry name" value="FAD-bd_PCMH-like_sf"/>
</dbReference>
<dbReference type="Gene3D" id="3.30.465.10">
    <property type="match status" value="1"/>
</dbReference>
<evidence type="ECO:0000256" key="3">
    <source>
        <dbReference type="ARBA" id="ARBA00022827"/>
    </source>
</evidence>
<evidence type="ECO:0008006" key="7">
    <source>
        <dbReference type="Google" id="ProtNLM"/>
    </source>
</evidence>
<dbReference type="SUPFAM" id="SSF56176">
    <property type="entry name" value="FAD-binding/transporter-associated domain-like"/>
    <property type="match status" value="1"/>
</dbReference>
<evidence type="ECO:0000256" key="1">
    <source>
        <dbReference type="ARBA" id="ARBA00005466"/>
    </source>
</evidence>
<name>A0A292Q712_9PEZI</name>
<dbReference type="GO" id="GO:0016491">
    <property type="term" value="F:oxidoreductase activity"/>
    <property type="evidence" value="ECO:0007669"/>
    <property type="project" value="UniProtKB-KW"/>
</dbReference>
<evidence type="ECO:0000256" key="2">
    <source>
        <dbReference type="ARBA" id="ARBA00022630"/>
    </source>
</evidence>
<protein>
    <recommendedName>
        <fullName evidence="7">FAD linked oxidase N-terminal domain-containing protein</fullName>
    </recommendedName>
</protein>
<keyword evidence="4" id="KW-0560">Oxidoreductase</keyword>
<dbReference type="GO" id="GO:0050660">
    <property type="term" value="F:flavin adenine dinucleotide binding"/>
    <property type="evidence" value="ECO:0007669"/>
    <property type="project" value="InterPro"/>
</dbReference>
<evidence type="ECO:0000256" key="4">
    <source>
        <dbReference type="ARBA" id="ARBA00023002"/>
    </source>
</evidence>
<dbReference type="EMBL" id="LN890945">
    <property type="protein sequence ID" value="CUS15602.1"/>
    <property type="molecule type" value="Genomic_DNA"/>
</dbReference>
<dbReference type="AlphaFoldDB" id="A0A292Q712"/>
<dbReference type="InterPro" id="IPR016169">
    <property type="entry name" value="FAD-bd_PCMH_sub2"/>
</dbReference>
<sequence length="124" mass="13208">MPPPPPLHRHPRSALEASATIKIISFLDAPFPVSSGGHSEILTVASIGPGNRWSAVCEEQEPHGVGVLGERARDIGVAGLILGGWISYFTNGYGFAYGNVKSVQVVLSTRDIVDTNPDENPDLF</sequence>
<keyword evidence="2" id="KW-0285">Flavoprotein</keyword>
<proteinExistence type="inferred from homology"/>
<comment type="similarity">
    <text evidence="1">Belongs to the oxygen-dependent FAD-linked oxidoreductase family.</text>
</comment>
<keyword evidence="3" id="KW-0274">FAD</keyword>